<dbReference type="EMBL" id="CAUOFW020003802">
    <property type="protein sequence ID" value="CAK9162125.1"/>
    <property type="molecule type" value="Genomic_DNA"/>
</dbReference>
<evidence type="ECO:0000256" key="3">
    <source>
        <dbReference type="ARBA" id="ARBA00022729"/>
    </source>
</evidence>
<keyword evidence="8" id="KW-1185">Reference proteome</keyword>
<dbReference type="AlphaFoldDB" id="A0ABC8SYE0"/>
<sequence>MQSSNDFRDLGNNEFTGELPPSFKELKKLWSFGIRGNNFAGPIPKYIANWENLEQLGLMGNNFEGPLPTGITLLTNLTYLAVNGLTASPRRGKSFTLPDVTKMTSLNSLTLRNCSLTGPIPDIIWQLPSLSYL</sequence>
<evidence type="ECO:0000313" key="8">
    <source>
        <dbReference type="Proteomes" id="UP001642360"/>
    </source>
</evidence>
<accession>A0ABC8SYE0</accession>
<name>A0ABC8SYE0_9AQUA</name>
<keyword evidence="2" id="KW-0433">Leucine-rich repeat</keyword>
<dbReference type="Pfam" id="PF00560">
    <property type="entry name" value="LRR_1"/>
    <property type="match status" value="2"/>
</dbReference>
<dbReference type="InterPro" id="IPR032675">
    <property type="entry name" value="LRR_dom_sf"/>
</dbReference>
<evidence type="ECO:0000256" key="4">
    <source>
        <dbReference type="ARBA" id="ARBA00022737"/>
    </source>
</evidence>
<dbReference type="PANTHER" id="PTHR48056:SF78">
    <property type="entry name" value="PROTEIN KINASE DOMAIN-CONTAINING PROTEIN"/>
    <property type="match status" value="1"/>
</dbReference>
<dbReference type="FunFam" id="3.80.10.10:FF:000041">
    <property type="entry name" value="LRR receptor-like serine/threonine-protein kinase ERECTA"/>
    <property type="match status" value="1"/>
</dbReference>
<evidence type="ECO:0000256" key="1">
    <source>
        <dbReference type="ARBA" id="ARBA00004370"/>
    </source>
</evidence>
<protein>
    <submittedName>
        <fullName evidence="7">Uncharacterized protein</fullName>
    </submittedName>
</protein>
<proteinExistence type="predicted"/>
<keyword evidence="6" id="KW-0325">Glycoprotein</keyword>
<keyword evidence="4" id="KW-0677">Repeat</keyword>
<dbReference type="SUPFAM" id="SSF52058">
    <property type="entry name" value="L domain-like"/>
    <property type="match status" value="1"/>
</dbReference>
<dbReference type="Gene3D" id="3.80.10.10">
    <property type="entry name" value="Ribonuclease Inhibitor"/>
    <property type="match status" value="2"/>
</dbReference>
<keyword evidence="5" id="KW-0472">Membrane</keyword>
<comment type="caution">
    <text evidence="7">The sequence shown here is derived from an EMBL/GenBank/DDBJ whole genome shotgun (WGS) entry which is preliminary data.</text>
</comment>
<dbReference type="InterPro" id="IPR050647">
    <property type="entry name" value="Plant_LRR-RLKs"/>
</dbReference>
<dbReference type="PANTHER" id="PTHR48056">
    <property type="entry name" value="LRR RECEPTOR-LIKE SERINE/THREONINE-PROTEIN KINASE-RELATED"/>
    <property type="match status" value="1"/>
</dbReference>
<evidence type="ECO:0000256" key="6">
    <source>
        <dbReference type="ARBA" id="ARBA00023180"/>
    </source>
</evidence>
<evidence type="ECO:0000256" key="2">
    <source>
        <dbReference type="ARBA" id="ARBA00022614"/>
    </source>
</evidence>
<keyword evidence="3" id="KW-0732">Signal</keyword>
<comment type="subcellular location">
    <subcellularLocation>
        <location evidence="1">Membrane</location>
    </subcellularLocation>
</comment>
<evidence type="ECO:0000256" key="5">
    <source>
        <dbReference type="ARBA" id="ARBA00023136"/>
    </source>
</evidence>
<evidence type="ECO:0000313" key="7">
    <source>
        <dbReference type="EMBL" id="CAK9162125.1"/>
    </source>
</evidence>
<dbReference type="Proteomes" id="UP001642360">
    <property type="component" value="Unassembled WGS sequence"/>
</dbReference>
<dbReference type="GO" id="GO:0016020">
    <property type="term" value="C:membrane"/>
    <property type="evidence" value="ECO:0007669"/>
    <property type="project" value="UniProtKB-SubCell"/>
</dbReference>
<reference evidence="7 8" key="1">
    <citation type="submission" date="2024-02" db="EMBL/GenBank/DDBJ databases">
        <authorList>
            <person name="Vignale AGUSTIN F."/>
            <person name="Sosa J E."/>
            <person name="Modenutti C."/>
        </authorList>
    </citation>
    <scope>NUCLEOTIDE SEQUENCE [LARGE SCALE GENOMIC DNA]</scope>
</reference>
<gene>
    <name evidence="7" type="ORF">ILEXP_LOCUS30961</name>
</gene>
<organism evidence="7 8">
    <name type="scientific">Ilex paraguariensis</name>
    <name type="common">yerba mate</name>
    <dbReference type="NCBI Taxonomy" id="185542"/>
    <lineage>
        <taxon>Eukaryota</taxon>
        <taxon>Viridiplantae</taxon>
        <taxon>Streptophyta</taxon>
        <taxon>Embryophyta</taxon>
        <taxon>Tracheophyta</taxon>
        <taxon>Spermatophyta</taxon>
        <taxon>Magnoliopsida</taxon>
        <taxon>eudicotyledons</taxon>
        <taxon>Gunneridae</taxon>
        <taxon>Pentapetalae</taxon>
        <taxon>asterids</taxon>
        <taxon>campanulids</taxon>
        <taxon>Aquifoliales</taxon>
        <taxon>Aquifoliaceae</taxon>
        <taxon>Ilex</taxon>
    </lineage>
</organism>
<dbReference type="InterPro" id="IPR001611">
    <property type="entry name" value="Leu-rich_rpt"/>
</dbReference>